<organism evidence="2 3">
    <name type="scientific">Favolaschia claudopus</name>
    <dbReference type="NCBI Taxonomy" id="2862362"/>
    <lineage>
        <taxon>Eukaryota</taxon>
        <taxon>Fungi</taxon>
        <taxon>Dikarya</taxon>
        <taxon>Basidiomycota</taxon>
        <taxon>Agaricomycotina</taxon>
        <taxon>Agaricomycetes</taxon>
        <taxon>Agaricomycetidae</taxon>
        <taxon>Agaricales</taxon>
        <taxon>Marasmiineae</taxon>
        <taxon>Mycenaceae</taxon>
        <taxon>Favolaschia</taxon>
    </lineage>
</organism>
<proteinExistence type="predicted"/>
<sequence length="324" mass="35267">MPSTITDRLNLEVMLHNTVDNIVAHDETSSIGFWSRMQPQDLGYGNYDNASLERLTSKEYGELFNPEDDFDEAADAVLRANVREMRKLPGAQQFHIMEPQLKPAETAATSSSSVGEGSARPAPVALPSSSRPPPPVTHQMYAPASVVRAIAPPAPVALPSSSRRTPPVTHQPYAHRSVGQARRRSHRGLPHRCSTHPLLPDIVAHWNLAATRPPSVQNAVMTEKSTPQVIEVDDRKQGQDASAVKSTTKTVEVVAGDTGTLKIKLPAPRGVVQKPITLADYKEPKQKATKTKQVMKQKSKAPGAAKDSGDAQTRRTSKRLNPEN</sequence>
<feature type="region of interest" description="Disordered" evidence="1">
    <location>
        <begin position="157"/>
        <end position="189"/>
    </location>
</feature>
<name>A0AAW0ACV9_9AGAR</name>
<dbReference type="AlphaFoldDB" id="A0AAW0ACV9"/>
<dbReference type="EMBL" id="JAWWNJ010000075">
    <property type="protein sequence ID" value="KAK7006679.1"/>
    <property type="molecule type" value="Genomic_DNA"/>
</dbReference>
<feature type="compositionally biased region" description="Basic residues" evidence="1">
    <location>
        <begin position="287"/>
        <end position="299"/>
    </location>
</feature>
<reference evidence="2 3" key="1">
    <citation type="journal article" date="2024" name="J Genomics">
        <title>Draft genome sequencing and assembly of Favolaschia claudopus CIRM-BRFM 2984 isolated from oak limbs.</title>
        <authorList>
            <person name="Navarro D."/>
            <person name="Drula E."/>
            <person name="Chaduli D."/>
            <person name="Cazenave R."/>
            <person name="Ahrendt S."/>
            <person name="Wang J."/>
            <person name="Lipzen A."/>
            <person name="Daum C."/>
            <person name="Barry K."/>
            <person name="Grigoriev I.V."/>
            <person name="Favel A."/>
            <person name="Rosso M.N."/>
            <person name="Martin F."/>
        </authorList>
    </citation>
    <scope>NUCLEOTIDE SEQUENCE [LARGE SCALE GENOMIC DNA]</scope>
    <source>
        <strain evidence="2 3">CIRM-BRFM 2984</strain>
    </source>
</reference>
<evidence type="ECO:0000313" key="2">
    <source>
        <dbReference type="EMBL" id="KAK7006679.1"/>
    </source>
</evidence>
<feature type="region of interest" description="Disordered" evidence="1">
    <location>
        <begin position="276"/>
        <end position="324"/>
    </location>
</feature>
<accession>A0AAW0ACV9</accession>
<protein>
    <submittedName>
        <fullName evidence="2">Uncharacterized protein</fullName>
    </submittedName>
</protein>
<feature type="region of interest" description="Disordered" evidence="1">
    <location>
        <begin position="103"/>
        <end position="136"/>
    </location>
</feature>
<evidence type="ECO:0000256" key="1">
    <source>
        <dbReference type="SAM" id="MobiDB-lite"/>
    </source>
</evidence>
<gene>
    <name evidence="2" type="ORF">R3P38DRAFT_3214032</name>
</gene>
<comment type="caution">
    <text evidence="2">The sequence shown here is derived from an EMBL/GenBank/DDBJ whole genome shotgun (WGS) entry which is preliminary data.</text>
</comment>
<keyword evidence="3" id="KW-1185">Reference proteome</keyword>
<dbReference type="Proteomes" id="UP001362999">
    <property type="component" value="Unassembled WGS sequence"/>
</dbReference>
<evidence type="ECO:0000313" key="3">
    <source>
        <dbReference type="Proteomes" id="UP001362999"/>
    </source>
</evidence>